<gene>
    <name evidence="2" type="ORF">GS597_03525</name>
</gene>
<keyword evidence="3" id="KW-1185">Reference proteome</keyword>
<accession>A0A8K1ZX10</accession>
<dbReference type="EMBL" id="WVIC01000005">
    <property type="protein sequence ID" value="NCJ05591.1"/>
    <property type="molecule type" value="Genomic_DNA"/>
</dbReference>
<reference evidence="2" key="1">
    <citation type="submission" date="2019-12" db="EMBL/GenBank/DDBJ databases">
        <title>High-Quality draft genome sequences of three cyanobacteria isolated from the limestone walls of the Old Cathedral of Coimbra.</title>
        <authorList>
            <person name="Tiago I."/>
            <person name="Soares F."/>
            <person name="Portugal A."/>
        </authorList>
    </citation>
    <scope>NUCLEOTIDE SEQUENCE [LARGE SCALE GENOMIC DNA]</scope>
    <source>
        <strain evidence="2">C</strain>
    </source>
</reference>
<organism evidence="2 3">
    <name type="scientific">Petrachloros mirabilis ULC683</name>
    <dbReference type="NCBI Taxonomy" id="2781853"/>
    <lineage>
        <taxon>Bacteria</taxon>
        <taxon>Bacillati</taxon>
        <taxon>Cyanobacteriota</taxon>
        <taxon>Cyanophyceae</taxon>
        <taxon>Synechococcales</taxon>
        <taxon>Petrachlorosaceae</taxon>
        <taxon>Petrachloros</taxon>
        <taxon>Petrachloros mirabilis</taxon>
    </lineage>
</organism>
<feature type="region of interest" description="Disordered" evidence="1">
    <location>
        <begin position="16"/>
        <end position="40"/>
    </location>
</feature>
<feature type="compositionally biased region" description="Basic and acidic residues" evidence="1">
    <location>
        <begin position="27"/>
        <end position="39"/>
    </location>
</feature>
<evidence type="ECO:0000313" key="2">
    <source>
        <dbReference type="EMBL" id="NCJ05591.1"/>
    </source>
</evidence>
<name>A0A8K1ZX10_9CYAN</name>
<feature type="compositionally biased region" description="Polar residues" evidence="1">
    <location>
        <begin position="230"/>
        <end position="246"/>
    </location>
</feature>
<dbReference type="InterPro" id="IPR021801">
    <property type="entry name" value="DUF3370"/>
</dbReference>
<comment type="caution">
    <text evidence="2">The sequence shown here is derived from an EMBL/GenBank/DDBJ whole genome shotgun (WGS) entry which is preliminary data.</text>
</comment>
<sequence>MLSLFASVVLAQKPILPSPQPIANTPESERTSFTPEHHQPGAPRVLQEFIQPQEVRALPGELDTVPVFNSNSPEVVRQSGILLSTFPPQGKRHPQAHLNYPFRGRFDVFAHHVARADRPDDTPTIYNGILLYNPSRSQSVTIDILQAASFLGTPDAPFVSLPTLVANDLGRVFSGPGSRVVDQVLRGQRQTHWPARMTLRPGHSEMLINLPIPVPRTAAAQGPVRGPQALAQSQNNLPRNTATSSNARSTLARLHSNGPVYIASMSMIAPRQADGTEGIPTKQDWERLLVNGSLLSPRDIAPSPLRATSGSRFFYGRVAGVSRGSQWTAQVTDGPGTDRLTIPRAGEAFSYGLSTLQRGTFGTGQIQSAPMIARYPDTAYLAHGNYGVHYNLAMPLHNPSPSPQTVTLSIQTPIKQDIADRGLRFLRAPNENVFFRGTVRVRYRDDQAQVQQRYFHIVQHRGQQGDPLITVTLQPGERRLVMVDYLYPPDATPPQVLTVQTRRS</sequence>
<feature type="region of interest" description="Disordered" evidence="1">
    <location>
        <begin position="219"/>
        <end position="246"/>
    </location>
</feature>
<evidence type="ECO:0000313" key="3">
    <source>
        <dbReference type="Proteomes" id="UP000607397"/>
    </source>
</evidence>
<dbReference type="Proteomes" id="UP000607397">
    <property type="component" value="Unassembled WGS sequence"/>
</dbReference>
<protein>
    <submittedName>
        <fullName evidence="2">DUF3370 family protein</fullName>
    </submittedName>
</protein>
<dbReference type="Pfam" id="PF11850">
    <property type="entry name" value="DUF3370"/>
    <property type="match status" value="1"/>
</dbReference>
<dbReference type="RefSeq" id="WP_161824072.1">
    <property type="nucleotide sequence ID" value="NZ_WVIC01000005.1"/>
</dbReference>
<dbReference type="AlphaFoldDB" id="A0A8K1ZX10"/>
<proteinExistence type="predicted"/>
<evidence type="ECO:0000256" key="1">
    <source>
        <dbReference type="SAM" id="MobiDB-lite"/>
    </source>
</evidence>